<keyword evidence="3" id="KW-0378">Hydrolase</keyword>
<dbReference type="EMBL" id="QUZK01000046">
    <property type="protein sequence ID" value="RFF29483.1"/>
    <property type="molecule type" value="Genomic_DNA"/>
</dbReference>
<dbReference type="InterPro" id="IPR011059">
    <property type="entry name" value="Metal-dep_hydrolase_composite"/>
</dbReference>
<evidence type="ECO:0000256" key="1">
    <source>
        <dbReference type="SAM" id="SignalP"/>
    </source>
</evidence>
<evidence type="ECO:0000313" key="4">
    <source>
        <dbReference type="Proteomes" id="UP000260351"/>
    </source>
</evidence>
<name>A0A3E1K621_9GAMM</name>
<feature type="domain" description="Amidohydrolase 3" evidence="2">
    <location>
        <begin position="288"/>
        <end position="403"/>
    </location>
</feature>
<keyword evidence="1" id="KW-0732">Signal</keyword>
<proteinExistence type="predicted"/>
<accession>A0A3E1K621</accession>
<comment type="caution">
    <text evidence="3">The sequence shown here is derived from an EMBL/GenBank/DDBJ whole genome shotgun (WGS) entry which is preliminary data.</text>
</comment>
<sequence>MKTMKKTLTVLALLAAAGPALAQDIAVRAGKLYTAPGEMIEDGVVVIEDGKIAAVGPADSTDIPEGMLVLDAAVATPGLIDARSTVGLSGYLNQPHDQDQLERSAAIQPELRAIDAYNPLEKLVSWQREHGVTTLHTGHGPGEVISGQMLIAKSTGDTVDEAVVRPYSALAATLGEGATRHERSSPGNRSKAVAMLRGKLIAAQEYRDKLESAEEGKSPARDLAMDALVDVLSGEVPLIIEAHRHSDIMTALRLADEFDFRLILAGASDAHLLIDEIRAADVPVIIHPTMARARAGGDTQHMAFTTAAELMDAGIEVAMQSGFEGYVPKTRVVLFEAAMTIPYGASFDQALEMVTMAPARILGLSDEVGSLEVGKDGDVALFDGDPFEYTTNVTGTVIEGRRVSEVRR</sequence>
<dbReference type="SUPFAM" id="SSF51338">
    <property type="entry name" value="Composite domain of metallo-dependent hydrolases"/>
    <property type="match status" value="1"/>
</dbReference>
<dbReference type="InterPro" id="IPR013108">
    <property type="entry name" value="Amidohydro_3"/>
</dbReference>
<dbReference type="Gene3D" id="2.30.40.10">
    <property type="entry name" value="Urease, subunit C, domain 1"/>
    <property type="match status" value="1"/>
</dbReference>
<dbReference type="RefSeq" id="WP_116651509.1">
    <property type="nucleotide sequence ID" value="NZ_QUZK01000046.1"/>
</dbReference>
<dbReference type="Proteomes" id="UP000260351">
    <property type="component" value="Unassembled WGS sequence"/>
</dbReference>
<feature type="signal peptide" evidence="1">
    <location>
        <begin position="1"/>
        <end position="22"/>
    </location>
</feature>
<feature type="chain" id="PRO_5017721791" evidence="1">
    <location>
        <begin position="23"/>
        <end position="408"/>
    </location>
</feature>
<dbReference type="Gene3D" id="3.20.20.140">
    <property type="entry name" value="Metal-dependent hydrolases"/>
    <property type="match status" value="1"/>
</dbReference>
<dbReference type="InterPro" id="IPR032466">
    <property type="entry name" value="Metal_Hydrolase"/>
</dbReference>
<gene>
    <name evidence="3" type="ORF">DZC52_12620</name>
</gene>
<evidence type="ECO:0000259" key="2">
    <source>
        <dbReference type="Pfam" id="PF07969"/>
    </source>
</evidence>
<dbReference type="InterPro" id="IPR051781">
    <property type="entry name" value="Metallo-dep_Hydrolase"/>
</dbReference>
<keyword evidence="4" id="KW-1185">Reference proteome</keyword>
<dbReference type="PANTHER" id="PTHR43135">
    <property type="entry name" value="ALPHA-D-RIBOSE 1-METHYLPHOSPHONATE 5-TRIPHOSPHATE DIPHOSPHATASE"/>
    <property type="match status" value="1"/>
</dbReference>
<reference evidence="3 4" key="1">
    <citation type="submission" date="2018-08" db="EMBL/GenBank/DDBJ databases">
        <title>Wenzhouxiangella salilacus sp. nov., a novel bacterium isolated from a saline lake in Xinjiang Province, China.</title>
        <authorList>
            <person name="Han S."/>
        </authorList>
    </citation>
    <scope>NUCLEOTIDE SEQUENCE [LARGE SCALE GENOMIC DNA]</scope>
    <source>
        <strain evidence="3 4">XDB06</strain>
    </source>
</reference>
<dbReference type="PANTHER" id="PTHR43135:SF3">
    <property type="entry name" value="ALPHA-D-RIBOSE 1-METHYLPHOSPHONATE 5-TRIPHOSPHATE DIPHOSPHATASE"/>
    <property type="match status" value="1"/>
</dbReference>
<dbReference type="AlphaFoldDB" id="A0A3E1K621"/>
<protein>
    <submittedName>
        <fullName evidence="3">Amidohydrolase</fullName>
    </submittedName>
</protein>
<dbReference type="OrthoDB" id="9802793at2"/>
<evidence type="ECO:0000313" key="3">
    <source>
        <dbReference type="EMBL" id="RFF29483.1"/>
    </source>
</evidence>
<dbReference type="SUPFAM" id="SSF51556">
    <property type="entry name" value="Metallo-dependent hydrolases"/>
    <property type="match status" value="1"/>
</dbReference>
<organism evidence="3 4">
    <name type="scientific">Wenzhouxiangella sediminis</name>
    <dbReference type="NCBI Taxonomy" id="1792836"/>
    <lineage>
        <taxon>Bacteria</taxon>
        <taxon>Pseudomonadati</taxon>
        <taxon>Pseudomonadota</taxon>
        <taxon>Gammaproteobacteria</taxon>
        <taxon>Chromatiales</taxon>
        <taxon>Wenzhouxiangellaceae</taxon>
        <taxon>Wenzhouxiangella</taxon>
    </lineage>
</organism>
<dbReference type="Pfam" id="PF07969">
    <property type="entry name" value="Amidohydro_3"/>
    <property type="match status" value="1"/>
</dbReference>
<dbReference type="GO" id="GO:0016810">
    <property type="term" value="F:hydrolase activity, acting on carbon-nitrogen (but not peptide) bonds"/>
    <property type="evidence" value="ECO:0007669"/>
    <property type="project" value="InterPro"/>
</dbReference>